<reference evidence="1 2" key="1">
    <citation type="journal article" date="2021" name="Elife">
        <title>Chloroplast acquisition without the gene transfer in kleptoplastic sea slugs, Plakobranchus ocellatus.</title>
        <authorList>
            <person name="Maeda T."/>
            <person name="Takahashi S."/>
            <person name="Yoshida T."/>
            <person name="Shimamura S."/>
            <person name="Takaki Y."/>
            <person name="Nagai Y."/>
            <person name="Toyoda A."/>
            <person name="Suzuki Y."/>
            <person name="Arimoto A."/>
            <person name="Ishii H."/>
            <person name="Satoh N."/>
            <person name="Nishiyama T."/>
            <person name="Hasebe M."/>
            <person name="Maruyama T."/>
            <person name="Minagawa J."/>
            <person name="Obokata J."/>
            <person name="Shigenobu S."/>
        </authorList>
    </citation>
    <scope>NUCLEOTIDE SEQUENCE [LARGE SCALE GENOMIC DNA]</scope>
</reference>
<accession>A0AAV3ZA49</accession>
<protein>
    <recommendedName>
        <fullName evidence="3">SRCR domain-containing protein</fullName>
    </recommendedName>
</protein>
<dbReference type="EMBL" id="BLXT01002663">
    <property type="protein sequence ID" value="GFN96170.1"/>
    <property type="molecule type" value="Genomic_DNA"/>
</dbReference>
<name>A0AAV3ZA49_9GAST</name>
<proteinExistence type="predicted"/>
<comment type="caution">
    <text evidence="1">The sequence shown here is derived from an EMBL/GenBank/DDBJ whole genome shotgun (WGS) entry which is preliminary data.</text>
</comment>
<gene>
    <name evidence="1" type="ORF">PoB_002267600</name>
</gene>
<evidence type="ECO:0000313" key="1">
    <source>
        <dbReference type="EMBL" id="GFN96170.1"/>
    </source>
</evidence>
<keyword evidence="2" id="KW-1185">Reference proteome</keyword>
<dbReference type="Proteomes" id="UP000735302">
    <property type="component" value="Unassembled WGS sequence"/>
</dbReference>
<dbReference type="AlphaFoldDB" id="A0AAV3ZA49"/>
<evidence type="ECO:0008006" key="3">
    <source>
        <dbReference type="Google" id="ProtNLM"/>
    </source>
</evidence>
<sequence length="87" mass="9385">MVSVSSNEFDCKAGCIVAVLLSSCRIYMSPRQSRLMAIGDFWKTGTSLCISSDGLASVNANANLCRKLGSAHSLTQMEGRKWGHVMV</sequence>
<evidence type="ECO:0000313" key="2">
    <source>
        <dbReference type="Proteomes" id="UP000735302"/>
    </source>
</evidence>
<organism evidence="1 2">
    <name type="scientific">Plakobranchus ocellatus</name>
    <dbReference type="NCBI Taxonomy" id="259542"/>
    <lineage>
        <taxon>Eukaryota</taxon>
        <taxon>Metazoa</taxon>
        <taxon>Spiralia</taxon>
        <taxon>Lophotrochozoa</taxon>
        <taxon>Mollusca</taxon>
        <taxon>Gastropoda</taxon>
        <taxon>Heterobranchia</taxon>
        <taxon>Euthyneura</taxon>
        <taxon>Panpulmonata</taxon>
        <taxon>Sacoglossa</taxon>
        <taxon>Placobranchoidea</taxon>
        <taxon>Plakobranchidae</taxon>
        <taxon>Plakobranchus</taxon>
    </lineage>
</organism>